<organism evidence="2 3">
    <name type="scientific">Abyssicoccus albus</name>
    <dbReference type="NCBI Taxonomy" id="1817405"/>
    <lineage>
        <taxon>Bacteria</taxon>
        <taxon>Bacillati</taxon>
        <taxon>Bacillota</taxon>
        <taxon>Bacilli</taxon>
        <taxon>Bacillales</taxon>
        <taxon>Abyssicoccaceae</taxon>
    </lineage>
</organism>
<dbReference type="InterPro" id="IPR035930">
    <property type="entry name" value="FomD-like_sf"/>
</dbReference>
<evidence type="ECO:0000259" key="1">
    <source>
        <dbReference type="Pfam" id="PF04167"/>
    </source>
</evidence>
<dbReference type="RefSeq" id="WP_123807070.1">
    <property type="nucleotide sequence ID" value="NZ_RKRK01000002.1"/>
</dbReference>
<proteinExistence type="predicted"/>
<accession>A0A3N5CBW4</accession>
<dbReference type="SUPFAM" id="SSF159234">
    <property type="entry name" value="FomD-like"/>
    <property type="match status" value="1"/>
</dbReference>
<sequence length="185" mass="22287">MKIKYTDKRNWRRITEKDYIERAINDDIFSGIIAMIYVKKVREPLTLTIVNQQVKVIDDHYKWLQLVPNDHFYSMTVMFDNHDRILQYYIDINYENIPELGNCRTHDLYLDVLVLPDGQFELVDEEDLQRALDDSLISQQDFNTAYEKANHIMDYVRNSFNEIKSQVNHAKMILDHEFQMNNKYK</sequence>
<comment type="caution">
    <text evidence="2">The sequence shown here is derived from an EMBL/GenBank/DDBJ whole genome shotgun (WGS) entry which is preliminary data.</text>
</comment>
<dbReference type="EMBL" id="RKRK01000002">
    <property type="protein sequence ID" value="RPF57412.1"/>
    <property type="molecule type" value="Genomic_DNA"/>
</dbReference>
<evidence type="ECO:0000313" key="2">
    <source>
        <dbReference type="EMBL" id="RPF57412.1"/>
    </source>
</evidence>
<protein>
    <recommendedName>
        <fullName evidence="1">DUF402 domain-containing protein</fullName>
    </recommendedName>
</protein>
<dbReference type="Gene3D" id="2.40.380.10">
    <property type="entry name" value="FomD-like"/>
    <property type="match status" value="1"/>
</dbReference>
<dbReference type="OrthoDB" id="2002222at2"/>
<dbReference type="PANTHER" id="PTHR41271">
    <property type="entry name" value="DUF402 DOMAIN-CONTAINING PROTEIN"/>
    <property type="match status" value="1"/>
</dbReference>
<name>A0A3N5CBW4_9BACL</name>
<dbReference type="Pfam" id="PF04167">
    <property type="entry name" value="DUF402"/>
    <property type="match status" value="1"/>
</dbReference>
<keyword evidence="3" id="KW-1185">Reference proteome</keyword>
<reference evidence="2 3" key="1">
    <citation type="submission" date="2018-11" db="EMBL/GenBank/DDBJ databases">
        <title>Genomic Encyclopedia of Type Strains, Phase IV (KMG-IV): sequencing the most valuable type-strain genomes for metagenomic binning, comparative biology and taxonomic classification.</title>
        <authorList>
            <person name="Goeker M."/>
        </authorList>
    </citation>
    <scope>NUCLEOTIDE SEQUENCE [LARGE SCALE GENOMIC DNA]</scope>
    <source>
        <strain evidence="2 3">DSM 29158</strain>
    </source>
</reference>
<dbReference type="AlphaFoldDB" id="A0A3N5CBW4"/>
<evidence type="ECO:0000313" key="3">
    <source>
        <dbReference type="Proteomes" id="UP000277108"/>
    </source>
</evidence>
<dbReference type="InterPro" id="IPR007295">
    <property type="entry name" value="DUF402"/>
</dbReference>
<feature type="domain" description="DUF402" evidence="1">
    <location>
        <begin position="28"/>
        <end position="157"/>
    </location>
</feature>
<gene>
    <name evidence="2" type="ORF">EDD62_0030</name>
</gene>
<dbReference type="Proteomes" id="UP000277108">
    <property type="component" value="Unassembled WGS sequence"/>
</dbReference>
<dbReference type="PANTHER" id="PTHR41271:SF1">
    <property type="entry name" value="DUF402 DOMAIN-CONTAINING PROTEIN"/>
    <property type="match status" value="1"/>
</dbReference>